<feature type="region of interest" description="Disordered" evidence="1">
    <location>
        <begin position="1"/>
        <end position="21"/>
    </location>
</feature>
<keyword evidence="2" id="KW-0812">Transmembrane</keyword>
<evidence type="ECO:0000256" key="1">
    <source>
        <dbReference type="SAM" id="MobiDB-lite"/>
    </source>
</evidence>
<evidence type="ECO:0000313" key="4">
    <source>
        <dbReference type="Proteomes" id="UP000293719"/>
    </source>
</evidence>
<evidence type="ECO:0000256" key="2">
    <source>
        <dbReference type="SAM" id="Phobius"/>
    </source>
</evidence>
<evidence type="ECO:0000313" key="3">
    <source>
        <dbReference type="EMBL" id="QBK31872.1"/>
    </source>
</evidence>
<protein>
    <submittedName>
        <fullName evidence="3">DUF2933 domain-containing protein</fullName>
    </submittedName>
</protein>
<dbReference type="Proteomes" id="UP000293719">
    <property type="component" value="Chromosome"/>
</dbReference>
<keyword evidence="2" id="KW-1133">Transmembrane helix</keyword>
<organism evidence="3 4">
    <name type="scientific">Roseitalea porphyridii</name>
    <dbReference type="NCBI Taxonomy" id="1852022"/>
    <lineage>
        <taxon>Bacteria</taxon>
        <taxon>Pseudomonadati</taxon>
        <taxon>Pseudomonadota</taxon>
        <taxon>Alphaproteobacteria</taxon>
        <taxon>Hyphomicrobiales</taxon>
        <taxon>Ahrensiaceae</taxon>
        <taxon>Roseitalea</taxon>
    </lineage>
</organism>
<accession>A0A4P6V379</accession>
<dbReference type="RefSeq" id="WP_131617521.1">
    <property type="nucleotide sequence ID" value="NZ_CP036532.1"/>
</dbReference>
<sequence>MNHDPSPRGDRGAPEPNRTSGRTWPLVVLMIVLVAALAYQYRGVIPVELLSVVAFLAVCGGMHVFMHRAMGHGGHDRGGHGQAGHRRTRAPHDDEDWPDDGRGVA</sequence>
<gene>
    <name evidence="3" type="ORF">E0E05_15465</name>
</gene>
<keyword evidence="2" id="KW-0472">Membrane</keyword>
<dbReference type="KEGG" id="rpod:E0E05_15465"/>
<feature type="transmembrane region" description="Helical" evidence="2">
    <location>
        <begin position="21"/>
        <end position="39"/>
    </location>
</feature>
<keyword evidence="4" id="KW-1185">Reference proteome</keyword>
<name>A0A4P6V379_9HYPH</name>
<feature type="region of interest" description="Disordered" evidence="1">
    <location>
        <begin position="69"/>
        <end position="105"/>
    </location>
</feature>
<proteinExistence type="predicted"/>
<feature type="compositionally biased region" description="Basic and acidic residues" evidence="1">
    <location>
        <begin position="1"/>
        <end position="13"/>
    </location>
</feature>
<dbReference type="EMBL" id="CP036532">
    <property type="protein sequence ID" value="QBK31872.1"/>
    <property type="molecule type" value="Genomic_DNA"/>
</dbReference>
<feature type="transmembrane region" description="Helical" evidence="2">
    <location>
        <begin position="45"/>
        <end position="65"/>
    </location>
</feature>
<dbReference type="GeneID" id="90768704"/>
<reference evidence="3 4" key="1">
    <citation type="journal article" date="2017" name="Int. J. Syst. Evol. Microbiol.">
        <title>Roseitalea porphyridii gen. nov., sp. nov., isolated from a red alga, and reclassification of Hoeflea suaedae Chung et al. 2013 as Pseudohoeflea suaedae gen. nov., comb. nov.</title>
        <authorList>
            <person name="Hyeon J.W."/>
            <person name="Jeong S.E."/>
            <person name="Baek K."/>
            <person name="Jeon C.O."/>
        </authorList>
    </citation>
    <scope>NUCLEOTIDE SEQUENCE [LARGE SCALE GENOMIC DNA]</scope>
    <source>
        <strain evidence="3 4">MA7-20</strain>
    </source>
</reference>
<dbReference type="AlphaFoldDB" id="A0A4P6V379"/>